<feature type="region of interest" description="Disordered" evidence="1">
    <location>
        <begin position="66"/>
        <end position="91"/>
    </location>
</feature>
<name>A0A4S8RE47_9HELO</name>
<feature type="region of interest" description="Disordered" evidence="1">
    <location>
        <begin position="229"/>
        <end position="277"/>
    </location>
</feature>
<protein>
    <submittedName>
        <fullName evidence="3">Uncharacterized protein</fullName>
    </submittedName>
</protein>
<feature type="region of interest" description="Disordered" evidence="1">
    <location>
        <begin position="341"/>
        <end position="387"/>
    </location>
</feature>
<dbReference type="AlphaFoldDB" id="A0A4S8RE47"/>
<reference evidence="3 4" key="1">
    <citation type="submission" date="2017-12" db="EMBL/GenBank/DDBJ databases">
        <title>Comparative genomics of Botrytis spp.</title>
        <authorList>
            <person name="Valero-Jimenez C.A."/>
            <person name="Tapia P."/>
            <person name="Veloso J."/>
            <person name="Silva-Moreno E."/>
            <person name="Staats M."/>
            <person name="Valdes J.H."/>
            <person name="Van Kan J.A.L."/>
        </authorList>
    </citation>
    <scope>NUCLEOTIDE SEQUENCE [LARGE SCALE GENOMIC DNA]</scope>
    <source>
        <strain evidence="3 4">MUCL435</strain>
    </source>
</reference>
<dbReference type="EMBL" id="PQXL01000069">
    <property type="protein sequence ID" value="THV52759.1"/>
    <property type="molecule type" value="Genomic_DNA"/>
</dbReference>
<evidence type="ECO:0000313" key="3">
    <source>
        <dbReference type="EMBL" id="THV52759.1"/>
    </source>
</evidence>
<comment type="caution">
    <text evidence="3">The sequence shown here is derived from an EMBL/GenBank/DDBJ whole genome shotgun (WGS) entry which is preliminary data.</text>
</comment>
<evidence type="ECO:0000256" key="1">
    <source>
        <dbReference type="SAM" id="MobiDB-lite"/>
    </source>
</evidence>
<evidence type="ECO:0000313" key="4">
    <source>
        <dbReference type="Proteomes" id="UP000308671"/>
    </source>
</evidence>
<dbReference type="Proteomes" id="UP000308671">
    <property type="component" value="Unassembled WGS sequence"/>
</dbReference>
<keyword evidence="4" id="KW-1185">Reference proteome</keyword>
<feature type="chain" id="PRO_5020688773" evidence="2">
    <location>
        <begin position="23"/>
        <end position="387"/>
    </location>
</feature>
<feature type="signal peptide" evidence="2">
    <location>
        <begin position="1"/>
        <end position="22"/>
    </location>
</feature>
<feature type="region of interest" description="Disordered" evidence="1">
    <location>
        <begin position="135"/>
        <end position="155"/>
    </location>
</feature>
<accession>A0A4S8RE47</accession>
<keyword evidence="2" id="KW-0732">Signal</keyword>
<sequence length="387" mass="42623">MYSYSSWSSLTLLASLLGKLDAYPTQSFLGISLPESHSLSTHHQQSSPQLSPQSPRTLYTTPSFSSLDLHSSRSGTINVRPPISQVSTSSSPISIPFTLTSTCPSLHLDWTCLTTDLLSNILLLYPSGPTSSPYYTFSPGTPAQDSSSSSSSPSQDTYTISSTILLPTNTEGIEFKSSLYISISPASHAGVAGISKGEWRSFMGLLHGVNKGLEREMKGMGWGRLAMEGEFPSLKTPSSEKKKNGGNRKARKEKLGPSDIIFPSSSSSSSLSEEKPVYPREVVKSWEEEKQELKKMKIEGKEEEGISFSYKITWVYYGMTRDANGKGILRECGQMPEGVEMDFESEESGKKMVIGQGKGEEEKEEKQKEEKTKVNNAEEEQMWKIDL</sequence>
<organism evidence="3 4">
    <name type="scientific">Botrytis galanthina</name>
    <dbReference type="NCBI Taxonomy" id="278940"/>
    <lineage>
        <taxon>Eukaryota</taxon>
        <taxon>Fungi</taxon>
        <taxon>Dikarya</taxon>
        <taxon>Ascomycota</taxon>
        <taxon>Pezizomycotina</taxon>
        <taxon>Leotiomycetes</taxon>
        <taxon>Helotiales</taxon>
        <taxon>Sclerotiniaceae</taxon>
        <taxon>Botrytis</taxon>
    </lineage>
</organism>
<feature type="compositionally biased region" description="Low complexity" evidence="1">
    <location>
        <begin position="81"/>
        <end position="91"/>
    </location>
</feature>
<dbReference type="OrthoDB" id="3564301at2759"/>
<gene>
    <name evidence="3" type="ORF">BGAL_0069g00100</name>
</gene>
<evidence type="ECO:0000256" key="2">
    <source>
        <dbReference type="SAM" id="SignalP"/>
    </source>
</evidence>
<feature type="compositionally biased region" description="Low complexity" evidence="1">
    <location>
        <begin position="138"/>
        <end position="155"/>
    </location>
</feature>
<feature type="compositionally biased region" description="Basic and acidic residues" evidence="1">
    <location>
        <begin position="358"/>
        <end position="373"/>
    </location>
</feature>
<proteinExistence type="predicted"/>